<dbReference type="GO" id="GO:0016829">
    <property type="term" value="F:lyase activity"/>
    <property type="evidence" value="ECO:0007669"/>
    <property type="project" value="UniProtKB-KW"/>
</dbReference>
<evidence type="ECO:0000256" key="3">
    <source>
        <dbReference type="HAMAP-Rule" id="MF_01929"/>
    </source>
</evidence>
<protein>
    <recommendedName>
        <fullName evidence="3 4">N5-carboxyaminoimidazole ribonucleotide mutase</fullName>
        <shortName evidence="3 4">N5-CAIR mutase</shortName>
        <ecNumber evidence="3 4">5.4.99.18</ecNumber>
    </recommendedName>
    <alternativeName>
        <fullName evidence="3">5-(carboxyamino)imidazole ribonucleotide mutase</fullName>
    </alternativeName>
</protein>
<reference evidence="7" key="1">
    <citation type="submission" date="2020-08" db="EMBL/GenBank/DDBJ databases">
        <title>Genome public.</title>
        <authorList>
            <person name="Liu C."/>
            <person name="Sun Q."/>
        </authorList>
    </citation>
    <scope>NUCLEOTIDE SEQUENCE</scope>
    <source>
        <strain evidence="7">BX7</strain>
    </source>
</reference>
<dbReference type="Proteomes" id="UP000620366">
    <property type="component" value="Unassembled WGS sequence"/>
</dbReference>
<comment type="caution">
    <text evidence="7">The sequence shown here is derived from an EMBL/GenBank/DDBJ whole genome shotgun (WGS) entry which is preliminary data.</text>
</comment>
<evidence type="ECO:0000313" key="8">
    <source>
        <dbReference type="Proteomes" id="UP000620366"/>
    </source>
</evidence>
<accession>A0A926DFA8</accession>
<keyword evidence="7" id="KW-0456">Lyase</keyword>
<proteinExistence type="inferred from homology"/>
<evidence type="ECO:0000313" key="7">
    <source>
        <dbReference type="EMBL" id="MBC8536782.1"/>
    </source>
</evidence>
<feature type="binding site" evidence="3 5">
    <location>
        <position position="41"/>
    </location>
    <ligand>
        <name>substrate</name>
    </ligand>
</feature>
<dbReference type="HAMAP" id="MF_01929">
    <property type="entry name" value="PurE_classI"/>
    <property type="match status" value="1"/>
</dbReference>
<feature type="domain" description="PurE" evidence="6">
    <location>
        <begin position="3"/>
        <end position="152"/>
    </location>
</feature>
<keyword evidence="8" id="KW-1185">Reference proteome</keyword>
<comment type="function">
    <text evidence="3 4">Catalyzes the conversion of N5-carboxyaminoimidazole ribonucleotide (N5-CAIR) to 4-carboxy-5-aminoimidazole ribonucleotide (CAIR).</text>
</comment>
<evidence type="ECO:0000256" key="1">
    <source>
        <dbReference type="ARBA" id="ARBA00022755"/>
    </source>
</evidence>
<evidence type="ECO:0000256" key="5">
    <source>
        <dbReference type="PIRSR" id="PIRSR001338-1"/>
    </source>
</evidence>
<dbReference type="SMART" id="SM01001">
    <property type="entry name" value="AIRC"/>
    <property type="match status" value="1"/>
</dbReference>
<dbReference type="EC" id="5.4.99.18" evidence="3 4"/>
<dbReference type="EMBL" id="JACRSP010000003">
    <property type="protein sequence ID" value="MBC8536782.1"/>
    <property type="molecule type" value="Genomic_DNA"/>
</dbReference>
<dbReference type="GO" id="GO:0034023">
    <property type="term" value="F:5-(carboxyamino)imidazole ribonucleotide mutase activity"/>
    <property type="evidence" value="ECO:0007669"/>
    <property type="project" value="UniProtKB-UniRule"/>
</dbReference>
<dbReference type="Gene3D" id="3.40.50.1970">
    <property type="match status" value="1"/>
</dbReference>
<sequence>MKRKVAIVMGSDSDLPVMRDAVKTLRQFEVPFEVRVISAHRTPGAAEAFAKGARENGIAVIIAAAGKAAHLGGVLAAYTTLPVIGVPVKSSTMDGLDSLLSMVQMPKGIPVATVAIDGAQNAALLAVQMLALSDETLSEKLESFKINMEREVMEKDRAVMAEVEKL</sequence>
<dbReference type="InterPro" id="IPR000031">
    <property type="entry name" value="PurE_dom"/>
</dbReference>
<comment type="similarity">
    <text evidence="3">Belongs to the AIR carboxylase family. Class I subfamily.</text>
</comment>
<comment type="catalytic activity">
    <reaction evidence="3 4">
        <text>5-carboxyamino-1-(5-phospho-D-ribosyl)imidazole + H(+) = 5-amino-1-(5-phospho-D-ribosyl)imidazole-4-carboxylate</text>
        <dbReference type="Rhea" id="RHEA:13193"/>
        <dbReference type="ChEBI" id="CHEBI:15378"/>
        <dbReference type="ChEBI" id="CHEBI:58730"/>
        <dbReference type="ChEBI" id="CHEBI:77657"/>
        <dbReference type="EC" id="5.4.99.18"/>
    </reaction>
</comment>
<dbReference type="AlphaFoldDB" id="A0A926DFA8"/>
<dbReference type="PANTHER" id="PTHR23046:SF2">
    <property type="entry name" value="PHOSPHORIBOSYLAMINOIMIDAZOLE CARBOXYLASE"/>
    <property type="match status" value="1"/>
</dbReference>
<evidence type="ECO:0000256" key="2">
    <source>
        <dbReference type="ARBA" id="ARBA00023235"/>
    </source>
</evidence>
<dbReference type="NCBIfam" id="TIGR01162">
    <property type="entry name" value="purE"/>
    <property type="match status" value="1"/>
</dbReference>
<dbReference type="InterPro" id="IPR024694">
    <property type="entry name" value="PurE_prokaryotes"/>
</dbReference>
<dbReference type="Pfam" id="PF00731">
    <property type="entry name" value="AIRC"/>
    <property type="match status" value="1"/>
</dbReference>
<dbReference type="PANTHER" id="PTHR23046">
    <property type="entry name" value="PHOSPHORIBOSYLAMINOIMIDAZOLE CARBOXYLASE CATALYTIC SUBUNIT"/>
    <property type="match status" value="1"/>
</dbReference>
<name>A0A926DFA8_9FIRM</name>
<keyword evidence="2 3" id="KW-0413">Isomerase</keyword>
<dbReference type="GO" id="GO:0006189">
    <property type="term" value="P:'de novo' IMP biosynthetic process"/>
    <property type="evidence" value="ECO:0007669"/>
    <property type="project" value="UniProtKB-UniRule"/>
</dbReference>
<dbReference type="InterPro" id="IPR033747">
    <property type="entry name" value="PurE_ClassI"/>
</dbReference>
<feature type="binding site" evidence="3 5">
    <location>
        <position position="11"/>
    </location>
    <ligand>
        <name>substrate</name>
    </ligand>
</feature>
<feature type="binding site" evidence="3 5">
    <location>
        <position position="14"/>
    </location>
    <ligand>
        <name>substrate</name>
    </ligand>
</feature>
<dbReference type="SUPFAM" id="SSF52255">
    <property type="entry name" value="N5-CAIR mutase (phosphoribosylaminoimidazole carboxylase, PurE)"/>
    <property type="match status" value="1"/>
</dbReference>
<evidence type="ECO:0000259" key="6">
    <source>
        <dbReference type="SMART" id="SM01001"/>
    </source>
</evidence>
<dbReference type="PIRSF" id="PIRSF001338">
    <property type="entry name" value="AIR_carboxylase"/>
    <property type="match status" value="1"/>
</dbReference>
<dbReference type="RefSeq" id="WP_249300676.1">
    <property type="nucleotide sequence ID" value="NZ_JACRSP010000003.1"/>
</dbReference>
<organism evidence="7 8">
    <name type="scientific">Feifania hominis</name>
    <dbReference type="NCBI Taxonomy" id="2763660"/>
    <lineage>
        <taxon>Bacteria</taxon>
        <taxon>Bacillati</taxon>
        <taxon>Bacillota</taxon>
        <taxon>Clostridia</taxon>
        <taxon>Eubacteriales</taxon>
        <taxon>Feifaniaceae</taxon>
        <taxon>Feifania</taxon>
    </lineage>
</organism>
<keyword evidence="1 3" id="KW-0658">Purine biosynthesis</keyword>
<comment type="pathway">
    <text evidence="3 4">Purine metabolism; IMP biosynthesis via de novo pathway; 5-amino-1-(5-phospho-D-ribosyl)imidazole-4-carboxylate from 5-amino-1-(5-phospho-D-ribosyl)imidazole (N5-CAIR route): step 2/2.</text>
</comment>
<evidence type="ECO:0000256" key="4">
    <source>
        <dbReference type="PIRNR" id="PIRNR001338"/>
    </source>
</evidence>
<gene>
    <name evidence="3 7" type="primary">purE</name>
    <name evidence="7" type="ORF">H8695_08795</name>
</gene>